<evidence type="ECO:0000313" key="2">
    <source>
        <dbReference type="Proteomes" id="UP000028980"/>
    </source>
</evidence>
<dbReference type="EMBL" id="BBLG01000019">
    <property type="protein sequence ID" value="GAK78025.1"/>
    <property type="molecule type" value="Genomic_DNA"/>
</dbReference>
<sequence>MVIVLLAFKGLPATYVPFTDVDEQTNAFTGVSLKQPDHDVPL</sequence>
<accession>A0A081DGH9</accession>
<dbReference type="Proteomes" id="UP000028980">
    <property type="component" value="Unassembled WGS sequence"/>
</dbReference>
<comment type="caution">
    <text evidence="1">The sequence shown here is derived from an EMBL/GenBank/DDBJ whole genome shotgun (WGS) entry which is preliminary data.</text>
</comment>
<dbReference type="AlphaFoldDB" id="A0A081DGH9"/>
<evidence type="ECO:0000313" key="1">
    <source>
        <dbReference type="EMBL" id="GAK78025.1"/>
    </source>
</evidence>
<gene>
    <name evidence="1" type="ORF">JCM19296_3634</name>
</gene>
<organism evidence="1 2">
    <name type="scientific">Nonlabens ulvanivorans</name>
    <name type="common">Persicivirga ulvanivorans</name>
    <dbReference type="NCBI Taxonomy" id="906888"/>
    <lineage>
        <taxon>Bacteria</taxon>
        <taxon>Pseudomonadati</taxon>
        <taxon>Bacteroidota</taxon>
        <taxon>Flavobacteriia</taxon>
        <taxon>Flavobacteriales</taxon>
        <taxon>Flavobacteriaceae</taxon>
        <taxon>Nonlabens</taxon>
    </lineage>
</organism>
<reference evidence="1 2" key="1">
    <citation type="journal article" date="2014" name="Genome Announc.">
        <title>Draft Genome Sequences of Marine Flavobacterium Nonlabens Strains NR17, NR24, NR27, NR32, NR33, and Ara13.</title>
        <authorList>
            <person name="Nakanishi M."/>
            <person name="Meirelles P."/>
            <person name="Suzuki R."/>
            <person name="Takatani N."/>
            <person name="Mino S."/>
            <person name="Suda W."/>
            <person name="Oshima K."/>
            <person name="Hattori M."/>
            <person name="Ohkuma M."/>
            <person name="Hosokawa M."/>
            <person name="Miyashita K."/>
            <person name="Thompson F.L."/>
            <person name="Niwa A."/>
            <person name="Sawabe T."/>
            <person name="Sawabe T."/>
        </authorList>
    </citation>
    <scope>NUCLEOTIDE SEQUENCE [LARGE SCALE GENOMIC DNA]</scope>
    <source>
        <strain evidence="2">JCM19296</strain>
    </source>
</reference>
<name>A0A081DGH9_NONUL</name>
<proteinExistence type="predicted"/>
<protein>
    <submittedName>
        <fullName evidence="1">Uncharacterized protein</fullName>
    </submittedName>
</protein>